<accession>A0ABR8LKT0</accession>
<keyword evidence="1" id="KW-1133">Transmembrane helix</keyword>
<evidence type="ECO:0000313" key="2">
    <source>
        <dbReference type="EMBL" id="MBD3585913.1"/>
    </source>
</evidence>
<comment type="caution">
    <text evidence="2">The sequence shown here is derived from an EMBL/GenBank/DDBJ whole genome shotgun (WGS) entry which is preliminary data.</text>
</comment>
<keyword evidence="1" id="KW-0472">Membrane</keyword>
<keyword evidence="1" id="KW-0812">Transmembrane</keyword>
<gene>
    <name evidence="2" type="ORF">HHX48_09215</name>
</gene>
<proteinExistence type="predicted"/>
<keyword evidence="3" id="KW-1185">Reference proteome</keyword>
<feature type="transmembrane region" description="Helical" evidence="1">
    <location>
        <begin position="63"/>
        <end position="81"/>
    </location>
</feature>
<protein>
    <submittedName>
        <fullName evidence="2">Uncharacterized protein</fullName>
    </submittedName>
</protein>
<organism evidence="2 3">
    <name type="scientific">Salinimonas profundi</name>
    <dbReference type="NCBI Taxonomy" id="2729140"/>
    <lineage>
        <taxon>Bacteria</taxon>
        <taxon>Pseudomonadati</taxon>
        <taxon>Pseudomonadota</taxon>
        <taxon>Gammaproteobacteria</taxon>
        <taxon>Alteromonadales</taxon>
        <taxon>Alteromonadaceae</taxon>
        <taxon>Alteromonas/Salinimonas group</taxon>
        <taxon>Salinimonas</taxon>
    </lineage>
</organism>
<dbReference type="Proteomes" id="UP000624419">
    <property type="component" value="Unassembled WGS sequence"/>
</dbReference>
<sequence length="154" mass="16771">MQIHSALPFFKAYFVSWIITYLLASIFHTQRVLHELAELDVVISLADRVSTTLDDIIGLLPKYGSAIALALLIAQLVAVIITRRRAHVAPWTCLAGAIAMLVMLLAMQPIMNVTLIAGAREASGIALQCLAGAIGGMLFASLYGYFQSKQLRQE</sequence>
<evidence type="ECO:0000313" key="3">
    <source>
        <dbReference type="Proteomes" id="UP000624419"/>
    </source>
</evidence>
<dbReference type="RefSeq" id="WP_191024410.1">
    <property type="nucleotide sequence ID" value="NZ_JABBXD010000004.1"/>
</dbReference>
<reference evidence="2 3" key="1">
    <citation type="submission" date="2020-04" db="EMBL/GenBank/DDBJ databases">
        <title>Salinimonas sp. HHU 13199.</title>
        <authorList>
            <person name="Cui X."/>
            <person name="Zhang D."/>
        </authorList>
    </citation>
    <scope>NUCLEOTIDE SEQUENCE [LARGE SCALE GENOMIC DNA]</scope>
    <source>
        <strain evidence="2 3">HHU 13199</strain>
    </source>
</reference>
<evidence type="ECO:0000256" key="1">
    <source>
        <dbReference type="SAM" id="Phobius"/>
    </source>
</evidence>
<name>A0ABR8LKT0_9ALTE</name>
<feature type="transmembrane region" description="Helical" evidence="1">
    <location>
        <begin position="12"/>
        <end position="29"/>
    </location>
</feature>
<dbReference type="EMBL" id="JABBXD010000004">
    <property type="protein sequence ID" value="MBD3585913.1"/>
    <property type="molecule type" value="Genomic_DNA"/>
</dbReference>
<feature type="transmembrane region" description="Helical" evidence="1">
    <location>
        <begin position="93"/>
        <end position="119"/>
    </location>
</feature>
<feature type="transmembrane region" description="Helical" evidence="1">
    <location>
        <begin position="125"/>
        <end position="146"/>
    </location>
</feature>